<accession>A0ABN8JSF8</accession>
<organism evidence="1 2">
    <name type="scientific">Mesorhizobium escarrei</name>
    <dbReference type="NCBI Taxonomy" id="666018"/>
    <lineage>
        <taxon>Bacteria</taxon>
        <taxon>Pseudomonadati</taxon>
        <taxon>Pseudomonadota</taxon>
        <taxon>Alphaproteobacteria</taxon>
        <taxon>Hyphomicrobiales</taxon>
        <taxon>Phyllobacteriaceae</taxon>
        <taxon>Mesorhizobium</taxon>
    </lineage>
</organism>
<dbReference type="Proteomes" id="UP001153050">
    <property type="component" value="Unassembled WGS sequence"/>
</dbReference>
<evidence type="ECO:0008006" key="3">
    <source>
        <dbReference type="Google" id="ProtNLM"/>
    </source>
</evidence>
<protein>
    <recommendedName>
        <fullName evidence="3">Dodecin domain-containing protein</fullName>
    </recommendedName>
</protein>
<reference evidence="1 2" key="1">
    <citation type="submission" date="2022-03" db="EMBL/GenBank/DDBJ databases">
        <authorList>
            <person name="Brunel B."/>
        </authorList>
    </citation>
    <scope>NUCLEOTIDE SEQUENCE [LARGE SCALE GENOMIC DNA]</scope>
    <source>
        <strain evidence="1">STM5069sample</strain>
    </source>
</reference>
<proteinExistence type="predicted"/>
<evidence type="ECO:0000313" key="2">
    <source>
        <dbReference type="Proteomes" id="UP001153050"/>
    </source>
</evidence>
<sequence length="72" mass="7802">MNVKTTNGRTVEDLVMEVIEAAPYGGIVSVKATIAAVREDGPHWEVTDCDLIEFIVEAAPAFGHAVAFDQRE</sequence>
<name>A0ABN8JSF8_9HYPH</name>
<gene>
    <name evidence="1" type="ORF">MES5069_270211</name>
</gene>
<comment type="caution">
    <text evidence="1">The sequence shown here is derived from an EMBL/GenBank/DDBJ whole genome shotgun (WGS) entry which is preliminary data.</text>
</comment>
<dbReference type="EMBL" id="CAKXZT010000121">
    <property type="protein sequence ID" value="CAH2401031.1"/>
    <property type="molecule type" value="Genomic_DNA"/>
</dbReference>
<evidence type="ECO:0000313" key="1">
    <source>
        <dbReference type="EMBL" id="CAH2401031.1"/>
    </source>
</evidence>
<keyword evidence="2" id="KW-1185">Reference proteome</keyword>